<dbReference type="EMBL" id="JAGIOC010000001">
    <property type="protein sequence ID" value="MBP2409153.1"/>
    <property type="molecule type" value="Genomic_DNA"/>
</dbReference>
<comment type="similarity">
    <text evidence="1">Belongs to the OsmC/Ohr family.</text>
</comment>
<protein>
    <submittedName>
        <fullName evidence="3">Organic hydroperoxide reductase OsmC/OhrA</fullName>
    </submittedName>
</protein>
<dbReference type="Proteomes" id="UP000698222">
    <property type="component" value="Unassembled WGS sequence"/>
</dbReference>
<dbReference type="InterPro" id="IPR003718">
    <property type="entry name" value="OsmC/Ohr_fam"/>
</dbReference>
<keyword evidence="4" id="KW-1185">Reference proteome</keyword>
<dbReference type="InterPro" id="IPR019953">
    <property type="entry name" value="OHR"/>
</dbReference>
<feature type="compositionally biased region" description="Low complexity" evidence="2">
    <location>
        <begin position="1"/>
        <end position="12"/>
    </location>
</feature>
<dbReference type="PANTHER" id="PTHR33797:SF2">
    <property type="entry name" value="ORGANIC HYDROPEROXIDE RESISTANCE PROTEIN-LIKE"/>
    <property type="match status" value="1"/>
</dbReference>
<dbReference type="Gene3D" id="3.30.300.20">
    <property type="match status" value="1"/>
</dbReference>
<proteinExistence type="inferred from homology"/>
<dbReference type="InterPro" id="IPR036102">
    <property type="entry name" value="OsmC/Ohrsf"/>
</dbReference>
<gene>
    <name evidence="3" type="ORF">JOF44_002056</name>
</gene>
<sequence length="171" mass="18355">MMTTADPSSPSDPESRPRPLYTARVDNSRGTSGQVRIHDGPASLDVAQRRDDAAVEPEIELPTGGPRSPAQGFNPEQFLAMAWSTCLGETLRVVLSERGLAHESRVSVEVEMHRDPAGGFRFTPRALVSIEEMAPREVRELAEAAHTRCPVSKLLTAPGASDVELVVAASG</sequence>
<dbReference type="InterPro" id="IPR015946">
    <property type="entry name" value="KH_dom-like_a/b"/>
</dbReference>
<feature type="region of interest" description="Disordered" evidence="2">
    <location>
        <begin position="1"/>
        <end position="73"/>
    </location>
</feature>
<evidence type="ECO:0000313" key="4">
    <source>
        <dbReference type="Proteomes" id="UP000698222"/>
    </source>
</evidence>
<evidence type="ECO:0000256" key="1">
    <source>
        <dbReference type="ARBA" id="ARBA00007378"/>
    </source>
</evidence>
<organism evidence="3 4">
    <name type="scientific">Brachybacterium fresconis</name>
    <dbReference type="NCBI Taxonomy" id="173363"/>
    <lineage>
        <taxon>Bacteria</taxon>
        <taxon>Bacillati</taxon>
        <taxon>Actinomycetota</taxon>
        <taxon>Actinomycetes</taxon>
        <taxon>Micrococcales</taxon>
        <taxon>Dermabacteraceae</taxon>
        <taxon>Brachybacterium</taxon>
    </lineage>
</organism>
<dbReference type="PANTHER" id="PTHR33797">
    <property type="entry name" value="ORGANIC HYDROPEROXIDE RESISTANCE PROTEIN-LIKE"/>
    <property type="match status" value="1"/>
</dbReference>
<evidence type="ECO:0000256" key="2">
    <source>
        <dbReference type="SAM" id="MobiDB-lite"/>
    </source>
</evidence>
<dbReference type="RefSeq" id="WP_209890657.1">
    <property type="nucleotide sequence ID" value="NZ_BAAAJV010000018.1"/>
</dbReference>
<reference evidence="3 4" key="1">
    <citation type="submission" date="2021-03" db="EMBL/GenBank/DDBJ databases">
        <title>Sequencing the genomes of 1000 actinobacteria strains.</title>
        <authorList>
            <person name="Klenk H.-P."/>
        </authorList>
    </citation>
    <scope>NUCLEOTIDE SEQUENCE [LARGE SCALE GENOMIC DNA]</scope>
    <source>
        <strain evidence="3 4">DSM 14564</strain>
    </source>
</reference>
<dbReference type="SUPFAM" id="SSF82784">
    <property type="entry name" value="OsmC-like"/>
    <property type="match status" value="1"/>
</dbReference>
<name>A0ABS4YML7_9MICO</name>
<comment type="caution">
    <text evidence="3">The sequence shown here is derived from an EMBL/GenBank/DDBJ whole genome shotgun (WGS) entry which is preliminary data.</text>
</comment>
<dbReference type="Pfam" id="PF02566">
    <property type="entry name" value="OsmC"/>
    <property type="match status" value="1"/>
</dbReference>
<accession>A0ABS4YML7</accession>
<evidence type="ECO:0000313" key="3">
    <source>
        <dbReference type="EMBL" id="MBP2409153.1"/>
    </source>
</evidence>